<feature type="region of interest" description="Disordered" evidence="1">
    <location>
        <begin position="236"/>
        <end position="276"/>
    </location>
</feature>
<gene>
    <name evidence="4" type="ORF">D9756_005349</name>
</gene>
<evidence type="ECO:0000256" key="2">
    <source>
        <dbReference type="SAM" id="Phobius"/>
    </source>
</evidence>
<keyword evidence="5" id="KW-1185">Reference proteome</keyword>
<comment type="caution">
    <text evidence="4">The sequence shown here is derived from an EMBL/GenBank/DDBJ whole genome shotgun (WGS) entry which is preliminary data.</text>
</comment>
<keyword evidence="2" id="KW-1133">Transmembrane helix</keyword>
<feature type="compositionally biased region" description="Gly residues" evidence="1">
    <location>
        <begin position="253"/>
        <end position="276"/>
    </location>
</feature>
<feature type="domain" description="DUF1746" evidence="3">
    <location>
        <begin position="15"/>
        <end position="114"/>
    </location>
</feature>
<feature type="compositionally biased region" description="Low complexity" evidence="1">
    <location>
        <begin position="243"/>
        <end position="252"/>
    </location>
</feature>
<sequence>MPTRYYAQRQHLVHSLDSLIRQLSTLSFLLSPSVFIYLSRLLVQLQCVPFDPSHPLRFFYVLILFCNAVALWIHAIQGASEGRALVIDFIGLSYTPSRIQLLSLDLFIAFLQLLIATLAYETQLYYRSTDADALDVLLPEASIPSTPLTSGYSPLAMDFRPSSPSDPDTPETSITKDSRKNPTSCIIDLQFSQVISRLRNPPPPVPQRDESLLPLPNTTALPLPASLRMIMRANARARRERGSANTGGTTRNTGGGGSGGGSGGNGSGGRIPGGLG</sequence>
<dbReference type="AlphaFoldDB" id="A0A8H5FZW6"/>
<keyword evidence="2" id="KW-0812">Transmembrane</keyword>
<evidence type="ECO:0000313" key="4">
    <source>
        <dbReference type="EMBL" id="KAF5354942.1"/>
    </source>
</evidence>
<accession>A0A8H5FZW6</accession>
<protein>
    <recommendedName>
        <fullName evidence="3">DUF1746 domain-containing protein</fullName>
    </recommendedName>
</protein>
<evidence type="ECO:0000259" key="3">
    <source>
        <dbReference type="Pfam" id="PF08508"/>
    </source>
</evidence>
<dbReference type="InterPro" id="IPR013715">
    <property type="entry name" value="DUF1746"/>
</dbReference>
<evidence type="ECO:0000313" key="5">
    <source>
        <dbReference type="Proteomes" id="UP000559027"/>
    </source>
</evidence>
<feature type="compositionally biased region" description="Low complexity" evidence="1">
    <location>
        <begin position="161"/>
        <end position="173"/>
    </location>
</feature>
<feature type="transmembrane region" description="Helical" evidence="2">
    <location>
        <begin position="58"/>
        <end position="79"/>
    </location>
</feature>
<feature type="region of interest" description="Disordered" evidence="1">
    <location>
        <begin position="152"/>
        <end position="180"/>
    </location>
</feature>
<dbReference type="OrthoDB" id="5428737at2759"/>
<dbReference type="Proteomes" id="UP000559027">
    <property type="component" value="Unassembled WGS sequence"/>
</dbReference>
<reference evidence="4 5" key="1">
    <citation type="journal article" date="2020" name="ISME J.">
        <title>Uncovering the hidden diversity of litter-decomposition mechanisms in mushroom-forming fungi.</title>
        <authorList>
            <person name="Floudas D."/>
            <person name="Bentzer J."/>
            <person name="Ahren D."/>
            <person name="Johansson T."/>
            <person name="Persson P."/>
            <person name="Tunlid A."/>
        </authorList>
    </citation>
    <scope>NUCLEOTIDE SEQUENCE [LARGE SCALE GENOMIC DNA]</scope>
    <source>
        <strain evidence="4 5">CBS 146.42</strain>
    </source>
</reference>
<feature type="region of interest" description="Disordered" evidence="1">
    <location>
        <begin position="197"/>
        <end position="219"/>
    </location>
</feature>
<evidence type="ECO:0000256" key="1">
    <source>
        <dbReference type="SAM" id="MobiDB-lite"/>
    </source>
</evidence>
<dbReference type="EMBL" id="JAACJO010000008">
    <property type="protein sequence ID" value="KAF5354942.1"/>
    <property type="molecule type" value="Genomic_DNA"/>
</dbReference>
<dbReference type="Pfam" id="PF08508">
    <property type="entry name" value="DUF1746"/>
    <property type="match status" value="1"/>
</dbReference>
<proteinExistence type="predicted"/>
<name>A0A8H5FZW6_9AGAR</name>
<feature type="transmembrane region" description="Helical" evidence="2">
    <location>
        <begin position="99"/>
        <end position="120"/>
    </location>
</feature>
<organism evidence="4 5">
    <name type="scientific">Leucocoprinus leucothites</name>
    <dbReference type="NCBI Taxonomy" id="201217"/>
    <lineage>
        <taxon>Eukaryota</taxon>
        <taxon>Fungi</taxon>
        <taxon>Dikarya</taxon>
        <taxon>Basidiomycota</taxon>
        <taxon>Agaricomycotina</taxon>
        <taxon>Agaricomycetes</taxon>
        <taxon>Agaricomycetidae</taxon>
        <taxon>Agaricales</taxon>
        <taxon>Agaricineae</taxon>
        <taxon>Agaricaceae</taxon>
        <taxon>Leucocoprinus</taxon>
    </lineage>
</organism>
<keyword evidence="2" id="KW-0472">Membrane</keyword>